<evidence type="ECO:0000313" key="1">
    <source>
        <dbReference type="EMBL" id="KHJ87964.1"/>
    </source>
</evidence>
<dbReference type="OrthoDB" id="343092at2759"/>
<gene>
    <name evidence="1" type="ORF">OESDEN_12247</name>
</gene>
<accession>A0A0B1SSN0</accession>
<proteinExistence type="predicted"/>
<name>A0A0B1SSN0_OESDE</name>
<dbReference type="AlphaFoldDB" id="A0A0B1SSN0"/>
<dbReference type="EMBL" id="KN556696">
    <property type="protein sequence ID" value="KHJ87964.1"/>
    <property type="molecule type" value="Genomic_DNA"/>
</dbReference>
<evidence type="ECO:0000313" key="2">
    <source>
        <dbReference type="Proteomes" id="UP000053660"/>
    </source>
</evidence>
<keyword evidence="2" id="KW-1185">Reference proteome</keyword>
<protein>
    <submittedName>
        <fullName evidence="1">Uncharacterized protein</fullName>
    </submittedName>
</protein>
<organism evidence="1 2">
    <name type="scientific">Oesophagostomum dentatum</name>
    <name type="common">Nodular worm</name>
    <dbReference type="NCBI Taxonomy" id="61180"/>
    <lineage>
        <taxon>Eukaryota</taxon>
        <taxon>Metazoa</taxon>
        <taxon>Ecdysozoa</taxon>
        <taxon>Nematoda</taxon>
        <taxon>Chromadorea</taxon>
        <taxon>Rhabditida</taxon>
        <taxon>Rhabditina</taxon>
        <taxon>Rhabditomorpha</taxon>
        <taxon>Strongyloidea</taxon>
        <taxon>Strongylidae</taxon>
        <taxon>Oesophagostomum</taxon>
    </lineage>
</organism>
<dbReference type="Proteomes" id="UP000053660">
    <property type="component" value="Unassembled WGS sequence"/>
</dbReference>
<feature type="non-terminal residue" evidence="1">
    <location>
        <position position="1"/>
    </location>
</feature>
<sequence>LQILQHVFAVVIPEDSFKELVKSKSLEDFVASQKLSYSVPNSTLVLIVFGKQSRNLFELSISLFDSFHTQLNYVSNTKEFAIYLAQITRSLAKMEKRLAHSDRLFVGVEKVLFNPSFLQFFFLPYFLVMQKYFLFCLY</sequence>
<reference evidence="1 2" key="1">
    <citation type="submission" date="2014-03" db="EMBL/GenBank/DDBJ databases">
        <title>Draft genome of the hookworm Oesophagostomum dentatum.</title>
        <authorList>
            <person name="Mitreva M."/>
        </authorList>
    </citation>
    <scope>NUCLEOTIDE SEQUENCE [LARGE SCALE GENOMIC DNA]</scope>
    <source>
        <strain evidence="1 2">OD-Hann</strain>
    </source>
</reference>